<dbReference type="InterPro" id="IPR036291">
    <property type="entry name" value="NAD(P)-bd_dom_sf"/>
</dbReference>
<dbReference type="Pfam" id="PF02719">
    <property type="entry name" value="Polysacc_synt_2"/>
    <property type="match status" value="1"/>
</dbReference>
<dbReference type="InterPro" id="IPR051203">
    <property type="entry name" value="Polysaccharide_Synthase-Rel"/>
</dbReference>
<dbReference type="GO" id="GO:0003978">
    <property type="term" value="F:UDP-glucose 4-epimerase activity"/>
    <property type="evidence" value="ECO:0007669"/>
    <property type="project" value="UniProtKB-EC"/>
</dbReference>
<name>A0A1H9RKW8_9MICO</name>
<dbReference type="InterPro" id="IPR013692">
    <property type="entry name" value="CapD_C"/>
</dbReference>
<feature type="domain" description="UDP-glucose 4-epimerase CapD C-terminal" evidence="10">
    <location>
        <begin position="287"/>
        <end position="334"/>
    </location>
</feature>
<evidence type="ECO:0000256" key="6">
    <source>
        <dbReference type="ARBA" id="ARBA00023235"/>
    </source>
</evidence>
<organism evidence="11 12">
    <name type="scientific">Pedococcus cremeus</name>
    <dbReference type="NCBI Taxonomy" id="587636"/>
    <lineage>
        <taxon>Bacteria</taxon>
        <taxon>Bacillati</taxon>
        <taxon>Actinomycetota</taxon>
        <taxon>Actinomycetes</taxon>
        <taxon>Micrococcales</taxon>
        <taxon>Intrasporangiaceae</taxon>
        <taxon>Pedococcus</taxon>
    </lineage>
</organism>
<protein>
    <recommendedName>
        <fullName evidence="4">UDP-glucose 4-epimerase</fullName>
        <ecNumber evidence="3">5.1.3.2</ecNumber>
    </recommendedName>
    <alternativeName>
        <fullName evidence="8">Galactowaldenase</fullName>
    </alternativeName>
    <alternativeName>
        <fullName evidence="7">UDP-galactose 4-epimerase</fullName>
    </alternativeName>
</protein>
<comment type="catalytic activity">
    <reaction evidence="1">
        <text>UDP-alpha-D-glucose = UDP-alpha-D-galactose</text>
        <dbReference type="Rhea" id="RHEA:22168"/>
        <dbReference type="ChEBI" id="CHEBI:58885"/>
        <dbReference type="ChEBI" id="CHEBI:66914"/>
        <dbReference type="EC" id="5.1.3.2"/>
    </reaction>
</comment>
<dbReference type="AlphaFoldDB" id="A0A1H9RKW8"/>
<evidence type="ECO:0000256" key="1">
    <source>
        <dbReference type="ARBA" id="ARBA00000083"/>
    </source>
</evidence>
<evidence type="ECO:0000256" key="5">
    <source>
        <dbReference type="ARBA" id="ARBA00022985"/>
    </source>
</evidence>
<proteinExistence type="inferred from homology"/>
<sequence>MTSIQGATIAITGGTGSFGSTMVRHLLARDVAAIHILSRDEAKQDEMRKRFSDSRLRFFLGDVRDRESVAQAFVDTDFVFHAAALKQVPSCEFFPEQAVKTNVTGSHNVIEAAAAAGVRSVVCLSTDKAVYPVNAMGMSKALMEKTVQAFARNHPHSKTVVSVTRYGNVMYSRGSVIPLFVRQSERGEPLTITEPSMTRFLMSLQESVDLVEHAFLHAEPGDLFVRKAPASTVSVLAQAVAELMGDASPDIRVIGTRHGEKLHETLLSREEMVKATDQGDYFRVPLDARSLEYELYFEEGEREVVAVQDYTSENTTRLDVAGTKEILLQLPEMQKLVGMALA</sequence>
<dbReference type="Pfam" id="PF08485">
    <property type="entry name" value="Polysacc_syn_2C"/>
    <property type="match status" value="1"/>
</dbReference>
<evidence type="ECO:0000313" key="12">
    <source>
        <dbReference type="Proteomes" id="UP000199019"/>
    </source>
</evidence>
<gene>
    <name evidence="11" type="ORF">SAMN05216199_1022</name>
</gene>
<dbReference type="SUPFAM" id="SSF51735">
    <property type="entry name" value="NAD(P)-binding Rossmann-fold domains"/>
    <property type="match status" value="1"/>
</dbReference>
<evidence type="ECO:0000259" key="10">
    <source>
        <dbReference type="Pfam" id="PF08485"/>
    </source>
</evidence>
<dbReference type="STRING" id="587636.SAMN05216199_1022"/>
<keyword evidence="6" id="KW-0413">Isomerase</keyword>
<dbReference type="InterPro" id="IPR003869">
    <property type="entry name" value="Polysac_CapD-like"/>
</dbReference>
<dbReference type="EC" id="5.1.3.2" evidence="3"/>
<dbReference type="EMBL" id="FOHB01000001">
    <property type="protein sequence ID" value="SER73228.1"/>
    <property type="molecule type" value="Genomic_DNA"/>
</dbReference>
<dbReference type="RefSeq" id="WP_245735609.1">
    <property type="nucleotide sequence ID" value="NZ_FOHB01000001.1"/>
</dbReference>
<evidence type="ECO:0000313" key="11">
    <source>
        <dbReference type="EMBL" id="SER73228.1"/>
    </source>
</evidence>
<evidence type="ECO:0000256" key="4">
    <source>
        <dbReference type="ARBA" id="ARBA00018569"/>
    </source>
</evidence>
<feature type="domain" description="Polysaccharide biosynthesis protein CapD-like" evidence="9">
    <location>
        <begin position="9"/>
        <end position="284"/>
    </location>
</feature>
<accession>A0A1H9RKW8</accession>
<dbReference type="Proteomes" id="UP000199019">
    <property type="component" value="Unassembled WGS sequence"/>
</dbReference>
<dbReference type="Gene3D" id="3.40.50.720">
    <property type="entry name" value="NAD(P)-binding Rossmann-like Domain"/>
    <property type="match status" value="1"/>
</dbReference>
<comment type="similarity">
    <text evidence="2">Belongs to the polysaccharide synthase family.</text>
</comment>
<keyword evidence="5" id="KW-0448">Lipopolysaccharide biosynthesis</keyword>
<dbReference type="GO" id="GO:0009103">
    <property type="term" value="P:lipopolysaccharide biosynthetic process"/>
    <property type="evidence" value="ECO:0007669"/>
    <property type="project" value="UniProtKB-KW"/>
</dbReference>
<reference evidence="12" key="1">
    <citation type="submission" date="2016-10" db="EMBL/GenBank/DDBJ databases">
        <authorList>
            <person name="Varghese N."/>
            <person name="Submissions S."/>
        </authorList>
    </citation>
    <scope>NUCLEOTIDE SEQUENCE [LARGE SCALE GENOMIC DNA]</scope>
    <source>
        <strain evidence="12">CGMCC 1.6963</strain>
    </source>
</reference>
<evidence type="ECO:0000256" key="2">
    <source>
        <dbReference type="ARBA" id="ARBA00007430"/>
    </source>
</evidence>
<evidence type="ECO:0000256" key="3">
    <source>
        <dbReference type="ARBA" id="ARBA00013189"/>
    </source>
</evidence>
<evidence type="ECO:0000256" key="7">
    <source>
        <dbReference type="ARBA" id="ARBA00031367"/>
    </source>
</evidence>
<keyword evidence="12" id="KW-1185">Reference proteome</keyword>
<evidence type="ECO:0000259" key="9">
    <source>
        <dbReference type="Pfam" id="PF02719"/>
    </source>
</evidence>
<dbReference type="CDD" id="cd05237">
    <property type="entry name" value="UDP_invert_4-6DH_SDR_e"/>
    <property type="match status" value="1"/>
</dbReference>
<dbReference type="PANTHER" id="PTHR43318:SF2">
    <property type="entry name" value="UDP-N-ACETYLGLUCOSAMINE 4,6-DEHYDRATASE (INVERTING)"/>
    <property type="match status" value="1"/>
</dbReference>
<evidence type="ECO:0000256" key="8">
    <source>
        <dbReference type="ARBA" id="ARBA00033067"/>
    </source>
</evidence>
<dbReference type="PANTHER" id="PTHR43318">
    <property type="entry name" value="UDP-N-ACETYLGLUCOSAMINE 4,6-DEHYDRATASE"/>
    <property type="match status" value="1"/>
</dbReference>